<evidence type="ECO:0000313" key="1">
    <source>
        <dbReference type="EMBL" id="EEF92117.1"/>
    </source>
</evidence>
<proteinExistence type="predicted"/>
<dbReference type="EMBL" id="ACCH01000018">
    <property type="protein sequence ID" value="EEF92117.1"/>
    <property type="molecule type" value="Genomic_DNA"/>
</dbReference>
<dbReference type="AlphaFoldDB" id="E2N7J0"/>
<protein>
    <submittedName>
        <fullName evidence="1">Uncharacterized protein</fullName>
    </submittedName>
</protein>
<name>E2N7J0_9BACE</name>
<organism evidence="1 2">
    <name type="scientific">Bacteroides cellulosilyticus DSM 14838</name>
    <dbReference type="NCBI Taxonomy" id="537012"/>
    <lineage>
        <taxon>Bacteria</taxon>
        <taxon>Pseudomonadati</taxon>
        <taxon>Bacteroidota</taxon>
        <taxon>Bacteroidia</taxon>
        <taxon>Bacteroidales</taxon>
        <taxon>Bacteroidaceae</taxon>
        <taxon>Bacteroides</taxon>
    </lineage>
</organism>
<evidence type="ECO:0000313" key="2">
    <source>
        <dbReference type="Proteomes" id="UP000003711"/>
    </source>
</evidence>
<comment type="caution">
    <text evidence="1">The sequence shown here is derived from an EMBL/GenBank/DDBJ whole genome shotgun (WGS) entry which is preliminary data.</text>
</comment>
<dbReference type="Proteomes" id="UP000003711">
    <property type="component" value="Unassembled WGS sequence"/>
</dbReference>
<sequence length="52" mass="5930">MVRVRPLHSRCPHTNYSPDESRIMACAAWIWGSFFIFVAVATVKMPATLNSY</sequence>
<gene>
    <name evidence="1" type="ORF">BACCELL_00233</name>
</gene>
<reference evidence="1 2" key="2">
    <citation type="submission" date="2009-01" db="EMBL/GenBank/DDBJ databases">
        <title>Draft genome sequence of Bacteroides cellulosilyticus (DSM 14838).</title>
        <authorList>
            <person name="Sudarsanam P."/>
            <person name="Ley R."/>
            <person name="Guruge J."/>
            <person name="Turnbaugh P.J."/>
            <person name="Mahowald M."/>
            <person name="Liep D."/>
            <person name="Gordon J."/>
        </authorList>
    </citation>
    <scope>NUCLEOTIDE SEQUENCE [LARGE SCALE GENOMIC DNA]</scope>
    <source>
        <strain evidence="1 2">DSM 14838</strain>
    </source>
</reference>
<reference evidence="1 2" key="1">
    <citation type="submission" date="2008-12" db="EMBL/GenBank/DDBJ databases">
        <authorList>
            <person name="Fulton L."/>
            <person name="Clifton S."/>
            <person name="Fulton B."/>
            <person name="Xu J."/>
            <person name="Minx P."/>
            <person name="Pepin K.H."/>
            <person name="Johnson M."/>
            <person name="Bhonagiri V."/>
            <person name="Nash W.E."/>
            <person name="Mardis E.R."/>
            <person name="Wilson R.K."/>
        </authorList>
    </citation>
    <scope>NUCLEOTIDE SEQUENCE [LARGE SCALE GENOMIC DNA]</scope>
    <source>
        <strain evidence="1 2">DSM 14838</strain>
    </source>
</reference>
<accession>E2N7J0</accession>
<dbReference type="HOGENOM" id="CLU_3076497_0_0_10"/>